<dbReference type="AlphaFoldDB" id="A0A3F3I8M6"/>
<comment type="caution">
    <text evidence="1">The sequence shown here is derived from an EMBL/GenBank/DDBJ whole genome shotgun (WGS) entry which is preliminary data.</text>
</comment>
<dbReference type="Proteomes" id="UP000852880">
    <property type="component" value="Unassembled WGS sequence"/>
</dbReference>
<accession>A0A3F3I8M6</accession>
<evidence type="ECO:0000313" key="1">
    <source>
        <dbReference type="EMBL" id="OEH94616.1"/>
    </source>
</evidence>
<sequence>MKARIGIIPENILRQRLLDVARGKRKPQPDEPKVWFSSLHAVGQALSNENIALLRLMDEEKPQTMTELAEMSGRKLSNLSVTLKMLSGYGFVSLEKKGNTIHPKALFTDFEIIIDPSVGAVHRAA</sequence>
<dbReference type="Gene3D" id="1.10.10.10">
    <property type="entry name" value="Winged helix-like DNA-binding domain superfamily/Winged helix DNA-binding domain"/>
    <property type="match status" value="1"/>
</dbReference>
<protein>
    <submittedName>
        <fullName evidence="1">Transcriptional regulator</fullName>
    </submittedName>
</protein>
<reference evidence="1" key="1">
    <citation type="submission" date="2016-09" db="EMBL/GenBank/DDBJ databases">
        <title>Whole Genome Sequencing of Salmonella enterica subsp. enterica serovar Nottingham.</title>
        <authorList>
            <person name="Zheng J."/>
            <person name="Wang H."/>
        </authorList>
    </citation>
    <scope>NUCLEOTIDE SEQUENCE [LARGE SCALE GENOMIC DNA]</scope>
    <source>
        <strain evidence="1">CFSAN055411</strain>
    </source>
</reference>
<name>A0A3F3I8M6_SALER</name>
<gene>
    <name evidence="1" type="ORF">BH006_09040</name>
</gene>
<dbReference type="EMBL" id="MJEL01000062">
    <property type="protein sequence ID" value="OEH94616.1"/>
    <property type="molecule type" value="Genomic_DNA"/>
</dbReference>
<dbReference type="InterPro" id="IPR036390">
    <property type="entry name" value="WH_DNA-bd_sf"/>
</dbReference>
<dbReference type="SUPFAM" id="SSF46785">
    <property type="entry name" value="Winged helix' DNA-binding domain"/>
    <property type="match status" value="1"/>
</dbReference>
<dbReference type="InterPro" id="IPR036388">
    <property type="entry name" value="WH-like_DNA-bd_sf"/>
</dbReference>
<dbReference type="Pfam" id="PF25212">
    <property type="entry name" value="HVO_A0114"/>
    <property type="match status" value="1"/>
</dbReference>
<organism evidence="1">
    <name type="scientific">Salmonella enterica</name>
    <name type="common">Salmonella choleraesuis</name>
    <dbReference type="NCBI Taxonomy" id="28901"/>
    <lineage>
        <taxon>Bacteria</taxon>
        <taxon>Pseudomonadati</taxon>
        <taxon>Pseudomonadota</taxon>
        <taxon>Gammaproteobacteria</taxon>
        <taxon>Enterobacterales</taxon>
        <taxon>Enterobacteriaceae</taxon>
        <taxon>Salmonella</taxon>
    </lineage>
</organism>
<dbReference type="RefSeq" id="WP_069722062.1">
    <property type="nucleotide sequence ID" value="NZ_MJEL01000062.1"/>
</dbReference>
<proteinExistence type="predicted"/>